<proteinExistence type="predicted"/>
<evidence type="ECO:0000313" key="4">
    <source>
        <dbReference type="Proteomes" id="UP000471120"/>
    </source>
</evidence>
<dbReference type="EMBL" id="QRCM01000003">
    <property type="protein sequence ID" value="TXG88254.1"/>
    <property type="molecule type" value="Genomic_DNA"/>
</dbReference>
<dbReference type="SUPFAM" id="SSF46955">
    <property type="entry name" value="Putative DNA-binding domain"/>
    <property type="match status" value="1"/>
</dbReference>
<dbReference type="Proteomes" id="UP000471120">
    <property type="component" value="Unassembled WGS sequence"/>
</dbReference>
<evidence type="ECO:0000313" key="2">
    <source>
        <dbReference type="EMBL" id="TXG88254.1"/>
    </source>
</evidence>
<protein>
    <submittedName>
        <fullName evidence="3">DNA-binding protein</fullName>
    </submittedName>
</protein>
<keyword evidence="3" id="KW-0238">DNA-binding</keyword>
<organism evidence="3 4">
    <name type="scientific">Rhodococcus rhodnii</name>
    <dbReference type="NCBI Taxonomy" id="38312"/>
    <lineage>
        <taxon>Bacteria</taxon>
        <taxon>Bacillati</taxon>
        <taxon>Actinomycetota</taxon>
        <taxon>Actinomycetes</taxon>
        <taxon>Mycobacteriales</taxon>
        <taxon>Nocardiaceae</taxon>
        <taxon>Rhodococcus</taxon>
    </lineage>
</organism>
<name>A0A6P2C8I8_9NOCA</name>
<dbReference type="Pfam" id="PF12728">
    <property type="entry name" value="HTH_17"/>
    <property type="match status" value="1"/>
</dbReference>
<reference evidence="3 4" key="1">
    <citation type="submission" date="2018-07" db="EMBL/GenBank/DDBJ databases">
        <title>Genome sequence of Rhodococcus rhodnii ATCC 35071 from Rhodnius prolixus.</title>
        <authorList>
            <person name="Patel V."/>
            <person name="Vogel K.J."/>
        </authorList>
    </citation>
    <scope>NUCLEOTIDE SEQUENCE [LARGE SCALE GENOMIC DNA]</scope>
    <source>
        <strain evidence="3 4">ATCC 35071</strain>
    </source>
</reference>
<accession>A0A6P2C8I8</accession>
<evidence type="ECO:0000313" key="3">
    <source>
        <dbReference type="EMBL" id="TXG89054.1"/>
    </source>
</evidence>
<gene>
    <name evidence="3" type="ORF">DW322_00860</name>
    <name evidence="2" type="ORF">DW322_21460</name>
</gene>
<sequence length="127" mass="13997">MTRPWPFPGDSQLDIARRLALAYRAALAERDPAACRALDAEAADFGQSWTVPQTMTVDEDDLVTAGEAADLVGVTAATVYQWAHRGYIERRTGTDGRTRYRVGDVLDHLAATRRRRAQSPPVGQSRV</sequence>
<dbReference type="RefSeq" id="WP_010837410.1">
    <property type="nucleotide sequence ID" value="NZ_QRCM01000001.1"/>
</dbReference>
<dbReference type="InterPro" id="IPR041657">
    <property type="entry name" value="HTH_17"/>
</dbReference>
<dbReference type="AlphaFoldDB" id="A0A6P2C8I8"/>
<evidence type="ECO:0000259" key="1">
    <source>
        <dbReference type="Pfam" id="PF12728"/>
    </source>
</evidence>
<dbReference type="EMBL" id="QRCM01000001">
    <property type="protein sequence ID" value="TXG89054.1"/>
    <property type="molecule type" value="Genomic_DNA"/>
</dbReference>
<comment type="caution">
    <text evidence="3">The sequence shown here is derived from an EMBL/GenBank/DDBJ whole genome shotgun (WGS) entry which is preliminary data.</text>
</comment>
<dbReference type="InterPro" id="IPR009061">
    <property type="entry name" value="DNA-bd_dom_put_sf"/>
</dbReference>
<feature type="domain" description="Helix-turn-helix" evidence="1">
    <location>
        <begin position="63"/>
        <end position="111"/>
    </location>
</feature>
<dbReference type="GO" id="GO:0003677">
    <property type="term" value="F:DNA binding"/>
    <property type="evidence" value="ECO:0007669"/>
    <property type="project" value="UniProtKB-KW"/>
</dbReference>